<gene>
    <name evidence="1" type="ORF">POPTR_008G156600v4</name>
</gene>
<evidence type="ECO:0000313" key="2">
    <source>
        <dbReference type="Proteomes" id="UP000006729"/>
    </source>
</evidence>
<organism evidence="1 2">
    <name type="scientific">Populus trichocarpa</name>
    <name type="common">Western balsam poplar</name>
    <name type="synonym">Populus balsamifera subsp. trichocarpa</name>
    <dbReference type="NCBI Taxonomy" id="3694"/>
    <lineage>
        <taxon>Eukaryota</taxon>
        <taxon>Viridiplantae</taxon>
        <taxon>Streptophyta</taxon>
        <taxon>Embryophyta</taxon>
        <taxon>Tracheophyta</taxon>
        <taxon>Spermatophyta</taxon>
        <taxon>Magnoliopsida</taxon>
        <taxon>eudicotyledons</taxon>
        <taxon>Gunneridae</taxon>
        <taxon>Pentapetalae</taxon>
        <taxon>rosids</taxon>
        <taxon>fabids</taxon>
        <taxon>Malpighiales</taxon>
        <taxon>Salicaceae</taxon>
        <taxon>Saliceae</taxon>
        <taxon>Populus</taxon>
    </lineage>
</organism>
<keyword evidence="2" id="KW-1185">Reference proteome</keyword>
<name>A0ACC0SLY8_POPTR</name>
<comment type="caution">
    <text evidence="1">The sequence shown here is derived from an EMBL/GenBank/DDBJ whole genome shotgun (WGS) entry which is preliminary data.</text>
</comment>
<protein>
    <submittedName>
        <fullName evidence="1">Uncharacterized protein</fullName>
    </submittedName>
</protein>
<evidence type="ECO:0000313" key="1">
    <source>
        <dbReference type="EMBL" id="KAI9390261.1"/>
    </source>
</evidence>
<dbReference type="Proteomes" id="UP000006729">
    <property type="component" value="Chromosome 8"/>
</dbReference>
<sequence length="335" mass="36388">MVAAIKTGIITGVIALAEGVAVGRSFAMFKNYHIDGNKEMIAFGMMNIAGSCVSCYLTTGPFSRTAVNFNAGCKTAGSNIVMAAAVMVTLLFLTPLFHYTPIVVLSSIIIAAMLGLIDYEAAIGLWKVDKCDFIVCVSAYIGVVFGSVEIGLVIAVTISLLRMLLSVARPRTFLLGNIPNSMIFRSIDQYPIANNIPGVLILQIDAPVYFANANYLRERISRWIYEEDEKLKSTGGSSLQYVILDLSAVGSTDTSGISMFKEVKKNIDRRGLKLVLANPRSEVIKKLVKSKFIESIGQEWIYLTVGEAVAACNFMLHASKSNNQVADEFDAHNNA</sequence>
<accession>A0ACC0SLY8</accession>
<dbReference type="EMBL" id="CM009297">
    <property type="protein sequence ID" value="KAI9390261.1"/>
    <property type="molecule type" value="Genomic_DNA"/>
</dbReference>
<reference evidence="1 2" key="1">
    <citation type="journal article" date="2006" name="Science">
        <title>The genome of black cottonwood, Populus trichocarpa (Torr. &amp; Gray).</title>
        <authorList>
            <person name="Tuskan G.A."/>
            <person name="Difazio S."/>
            <person name="Jansson S."/>
            <person name="Bohlmann J."/>
            <person name="Grigoriev I."/>
            <person name="Hellsten U."/>
            <person name="Putnam N."/>
            <person name="Ralph S."/>
            <person name="Rombauts S."/>
            <person name="Salamov A."/>
            <person name="Schein J."/>
            <person name="Sterck L."/>
            <person name="Aerts A."/>
            <person name="Bhalerao R.R."/>
            <person name="Bhalerao R.P."/>
            <person name="Blaudez D."/>
            <person name="Boerjan W."/>
            <person name="Brun A."/>
            <person name="Brunner A."/>
            <person name="Busov V."/>
            <person name="Campbell M."/>
            <person name="Carlson J."/>
            <person name="Chalot M."/>
            <person name="Chapman J."/>
            <person name="Chen G.L."/>
            <person name="Cooper D."/>
            <person name="Coutinho P.M."/>
            <person name="Couturier J."/>
            <person name="Covert S."/>
            <person name="Cronk Q."/>
            <person name="Cunningham R."/>
            <person name="Davis J."/>
            <person name="Degroeve S."/>
            <person name="Dejardin A."/>
            <person name="Depamphilis C."/>
            <person name="Detter J."/>
            <person name="Dirks B."/>
            <person name="Dubchak I."/>
            <person name="Duplessis S."/>
            <person name="Ehlting J."/>
            <person name="Ellis B."/>
            <person name="Gendler K."/>
            <person name="Goodstein D."/>
            <person name="Gribskov M."/>
            <person name="Grimwood J."/>
            <person name="Groover A."/>
            <person name="Gunter L."/>
            <person name="Hamberger B."/>
            <person name="Heinze B."/>
            <person name="Helariutta Y."/>
            <person name="Henrissat B."/>
            <person name="Holligan D."/>
            <person name="Holt R."/>
            <person name="Huang W."/>
            <person name="Islam-Faridi N."/>
            <person name="Jones S."/>
            <person name="Jones-Rhoades M."/>
            <person name="Jorgensen R."/>
            <person name="Joshi C."/>
            <person name="Kangasjarvi J."/>
            <person name="Karlsson J."/>
            <person name="Kelleher C."/>
            <person name="Kirkpatrick R."/>
            <person name="Kirst M."/>
            <person name="Kohler A."/>
            <person name="Kalluri U."/>
            <person name="Larimer F."/>
            <person name="Leebens-Mack J."/>
            <person name="Leple J.C."/>
            <person name="Locascio P."/>
            <person name="Lou Y."/>
            <person name="Lucas S."/>
            <person name="Martin F."/>
            <person name="Montanini B."/>
            <person name="Napoli C."/>
            <person name="Nelson D.R."/>
            <person name="Nelson C."/>
            <person name="Nieminen K."/>
            <person name="Nilsson O."/>
            <person name="Pereda V."/>
            <person name="Peter G."/>
            <person name="Philippe R."/>
            <person name="Pilate G."/>
            <person name="Poliakov A."/>
            <person name="Razumovskaya J."/>
            <person name="Richardson P."/>
            <person name="Rinaldi C."/>
            <person name="Ritland K."/>
            <person name="Rouze P."/>
            <person name="Ryaboy D."/>
            <person name="Schmutz J."/>
            <person name="Schrader J."/>
            <person name="Segerman B."/>
            <person name="Shin H."/>
            <person name="Siddiqui A."/>
            <person name="Sterky F."/>
            <person name="Terry A."/>
            <person name="Tsai C.J."/>
            <person name="Uberbacher E."/>
            <person name="Unneberg P."/>
            <person name="Vahala J."/>
            <person name="Wall K."/>
            <person name="Wessler S."/>
            <person name="Yang G."/>
            <person name="Yin T."/>
            <person name="Douglas C."/>
            <person name="Marra M."/>
            <person name="Sandberg G."/>
            <person name="Van de Peer Y."/>
            <person name="Rokhsar D."/>
        </authorList>
    </citation>
    <scope>NUCLEOTIDE SEQUENCE [LARGE SCALE GENOMIC DNA]</scope>
    <source>
        <strain evidence="2">cv. Nisqually</strain>
    </source>
</reference>
<proteinExistence type="predicted"/>